<protein>
    <submittedName>
        <fullName evidence="4">DNA-binding transcriptional regulator, GntR family</fullName>
    </submittedName>
</protein>
<dbReference type="PANTHER" id="PTHR43537:SF5">
    <property type="entry name" value="UXU OPERON TRANSCRIPTIONAL REGULATOR"/>
    <property type="match status" value="1"/>
</dbReference>
<dbReference type="SUPFAM" id="SSF48008">
    <property type="entry name" value="GntR ligand-binding domain-like"/>
    <property type="match status" value="1"/>
</dbReference>
<dbReference type="PANTHER" id="PTHR43537">
    <property type="entry name" value="TRANSCRIPTIONAL REGULATOR, GNTR FAMILY"/>
    <property type="match status" value="1"/>
</dbReference>
<keyword evidence="3" id="KW-0804">Transcription</keyword>
<name>A0A1G7AAE4_9ACTN</name>
<gene>
    <name evidence="4" type="ORF">SAMN05421872_11542</name>
</gene>
<evidence type="ECO:0000313" key="5">
    <source>
        <dbReference type="Proteomes" id="UP000199034"/>
    </source>
</evidence>
<dbReference type="PROSITE" id="PS50949">
    <property type="entry name" value="HTH_GNTR"/>
    <property type="match status" value="1"/>
</dbReference>
<dbReference type="STRING" id="1045774.SAMN05421872_11542"/>
<reference evidence="4 5" key="1">
    <citation type="submission" date="2016-10" db="EMBL/GenBank/DDBJ databases">
        <authorList>
            <person name="de Groot N.N."/>
        </authorList>
    </citation>
    <scope>NUCLEOTIDE SEQUENCE [LARGE SCALE GENOMIC DNA]</scope>
    <source>
        <strain evidence="4 5">CGMCC 4.6858</strain>
    </source>
</reference>
<dbReference type="EMBL" id="FMZM01000015">
    <property type="protein sequence ID" value="SDE11792.1"/>
    <property type="molecule type" value="Genomic_DNA"/>
</dbReference>
<dbReference type="GO" id="GO:0003677">
    <property type="term" value="F:DNA binding"/>
    <property type="evidence" value="ECO:0007669"/>
    <property type="project" value="UniProtKB-KW"/>
</dbReference>
<accession>A0A1G7AAE4</accession>
<dbReference type="CDD" id="cd07377">
    <property type="entry name" value="WHTH_GntR"/>
    <property type="match status" value="1"/>
</dbReference>
<dbReference type="Pfam" id="PF00392">
    <property type="entry name" value="GntR"/>
    <property type="match status" value="1"/>
</dbReference>
<dbReference type="Proteomes" id="UP000199034">
    <property type="component" value="Unassembled WGS sequence"/>
</dbReference>
<evidence type="ECO:0000256" key="2">
    <source>
        <dbReference type="ARBA" id="ARBA00023125"/>
    </source>
</evidence>
<dbReference type="InterPro" id="IPR036390">
    <property type="entry name" value="WH_DNA-bd_sf"/>
</dbReference>
<proteinExistence type="predicted"/>
<dbReference type="InterPro" id="IPR008920">
    <property type="entry name" value="TF_FadR/GntR_C"/>
</dbReference>
<dbReference type="Gene3D" id="1.20.120.530">
    <property type="entry name" value="GntR ligand-binding domain-like"/>
    <property type="match status" value="1"/>
</dbReference>
<evidence type="ECO:0000313" key="4">
    <source>
        <dbReference type="EMBL" id="SDE11792.1"/>
    </source>
</evidence>
<evidence type="ECO:0000256" key="3">
    <source>
        <dbReference type="ARBA" id="ARBA00023163"/>
    </source>
</evidence>
<dbReference type="GO" id="GO:0003700">
    <property type="term" value="F:DNA-binding transcription factor activity"/>
    <property type="evidence" value="ECO:0007669"/>
    <property type="project" value="InterPro"/>
</dbReference>
<dbReference type="InterPro" id="IPR011711">
    <property type="entry name" value="GntR_C"/>
</dbReference>
<dbReference type="InterPro" id="IPR036388">
    <property type="entry name" value="WH-like_DNA-bd_sf"/>
</dbReference>
<dbReference type="AlphaFoldDB" id="A0A1G7AAE4"/>
<dbReference type="SMART" id="SM00345">
    <property type="entry name" value="HTH_GNTR"/>
    <property type="match status" value="1"/>
</dbReference>
<dbReference type="Pfam" id="PF07729">
    <property type="entry name" value="FCD"/>
    <property type="match status" value="1"/>
</dbReference>
<evidence type="ECO:0000256" key="1">
    <source>
        <dbReference type="ARBA" id="ARBA00023015"/>
    </source>
</evidence>
<dbReference type="RefSeq" id="WP_170867210.1">
    <property type="nucleotide sequence ID" value="NZ_FMZM01000015.1"/>
</dbReference>
<keyword evidence="1" id="KW-0805">Transcription regulation</keyword>
<keyword evidence="5" id="KW-1185">Reference proteome</keyword>
<sequence length="221" mass="24118">MPIPVNESSIERSLLRDDVFHRLRDAIVDGSFEPGEQLRDLELAQWLGVSRTPVREALLRLAEVGLVVARPGRSTVVGDLDVAGVRDAREVVAGMHAVAVRQAVGRLSEADLDEMRAANARFAAAIRAGDLEAAHRADQELHGVPLRVAGNRAIAAVLEQYTPVLRRAENLRYATRAGLRSIEVHDALIERCAAGDALQASVVTYDTWHTLTDEPRSRPEG</sequence>
<keyword evidence="2 4" id="KW-0238">DNA-binding</keyword>
<organism evidence="4 5">
    <name type="scientific">Nocardioides lianchengensis</name>
    <dbReference type="NCBI Taxonomy" id="1045774"/>
    <lineage>
        <taxon>Bacteria</taxon>
        <taxon>Bacillati</taxon>
        <taxon>Actinomycetota</taxon>
        <taxon>Actinomycetes</taxon>
        <taxon>Propionibacteriales</taxon>
        <taxon>Nocardioidaceae</taxon>
        <taxon>Nocardioides</taxon>
    </lineage>
</organism>
<dbReference type="Gene3D" id="1.10.10.10">
    <property type="entry name" value="Winged helix-like DNA-binding domain superfamily/Winged helix DNA-binding domain"/>
    <property type="match status" value="1"/>
</dbReference>
<dbReference type="SUPFAM" id="SSF46785">
    <property type="entry name" value="Winged helix' DNA-binding domain"/>
    <property type="match status" value="1"/>
</dbReference>
<dbReference type="InterPro" id="IPR000524">
    <property type="entry name" value="Tscrpt_reg_HTH_GntR"/>
</dbReference>